<dbReference type="PATRIC" id="fig|1265822.4.peg.4120"/>
<name>W7DFD7_9LIST</name>
<dbReference type="InterPro" id="IPR021808">
    <property type="entry name" value="DUF3383"/>
</dbReference>
<evidence type="ECO:0008006" key="3">
    <source>
        <dbReference type="Google" id="ProtNLM"/>
    </source>
</evidence>
<proteinExistence type="predicted"/>
<sequence>MVDAITDVNIHIDIYKPAPKVGLGRPLILVKSDTATSSYKEYTSLESIEADYARTTSVYMKASAIFKQDNAPDKVAVGAFADGEAAVFVEKQFNQSWHFALLADYVAADALAISNFIEEKTFKFLVVNVADVAGAQQFKGNARTIVIVHNNSEENIDSALLGEVASKPVGSVTWKFKTLKSVTASEITADELKEIHEAGAIAYVNKSGIAQTSEGITAGMEYIDALHGDDWIKTNLETRIQTLLSKTDKLSFDASGISLLQSEVKTVLAEAFSNGIISLNDETGEGDYSMEVKQRADLKPEDIAARNYRGISFRYKRAGAIHTVDVYGTIEV</sequence>
<evidence type="ECO:0000313" key="2">
    <source>
        <dbReference type="Proteomes" id="UP000019241"/>
    </source>
</evidence>
<dbReference type="Pfam" id="PF11863">
    <property type="entry name" value="DUF3383"/>
    <property type="match status" value="1"/>
</dbReference>
<dbReference type="Proteomes" id="UP000019241">
    <property type="component" value="Unassembled WGS sequence"/>
</dbReference>
<reference evidence="1 2" key="1">
    <citation type="submission" date="2012-12" db="EMBL/GenBank/DDBJ databases">
        <title>Novel taxa of Listeriaceae from agricultural environments in the United States.</title>
        <authorList>
            <person name="den Bakker H.C."/>
            <person name="Allred A."/>
            <person name="Warchocki S."/>
            <person name="Wright E.M."/>
            <person name="Burrell A."/>
            <person name="Nightingale K.K."/>
            <person name="Kephart D."/>
            <person name="Wiedmann M."/>
        </authorList>
    </citation>
    <scope>NUCLEOTIDE SEQUENCE [LARGE SCALE GENOMIC DNA]</scope>
    <source>
        <strain evidence="1 2">FSL S10-1203</strain>
    </source>
</reference>
<dbReference type="RefSeq" id="WP_036065468.1">
    <property type="nucleotide sequence ID" value="NZ_AODM01000089.1"/>
</dbReference>
<protein>
    <recommendedName>
        <fullName evidence="3">DUF3383 family protein</fullName>
    </recommendedName>
</protein>
<comment type="caution">
    <text evidence="1">The sequence shown here is derived from an EMBL/GenBank/DDBJ whole genome shotgun (WGS) entry which is preliminary data.</text>
</comment>
<gene>
    <name evidence="1" type="ORF">MCOL2_20151</name>
</gene>
<dbReference type="EMBL" id="AODM01000089">
    <property type="protein sequence ID" value="EUJ44043.1"/>
    <property type="molecule type" value="Genomic_DNA"/>
</dbReference>
<evidence type="ECO:0000313" key="1">
    <source>
        <dbReference type="EMBL" id="EUJ44043.1"/>
    </source>
</evidence>
<organism evidence="1 2">
    <name type="scientific">Listeria fleischmannii FSL S10-1203</name>
    <dbReference type="NCBI Taxonomy" id="1265822"/>
    <lineage>
        <taxon>Bacteria</taxon>
        <taxon>Bacillati</taxon>
        <taxon>Bacillota</taxon>
        <taxon>Bacilli</taxon>
        <taxon>Bacillales</taxon>
        <taxon>Listeriaceae</taxon>
        <taxon>Listeria</taxon>
    </lineage>
</organism>
<accession>W7DFD7</accession>
<dbReference type="AlphaFoldDB" id="W7DFD7"/>